<reference evidence="10" key="1">
    <citation type="journal article" date="2019" name="Int. J. Syst. Evol. Microbiol.">
        <title>The Global Catalogue of Microorganisms (GCM) 10K type strain sequencing project: providing services to taxonomists for standard genome sequencing and annotation.</title>
        <authorList>
            <consortium name="The Broad Institute Genomics Platform"/>
            <consortium name="The Broad Institute Genome Sequencing Center for Infectious Disease"/>
            <person name="Wu L."/>
            <person name="Ma J."/>
        </authorList>
    </citation>
    <scope>NUCLEOTIDE SEQUENCE [LARGE SCALE GENOMIC DNA]</scope>
    <source>
        <strain evidence="10">CCM 8939</strain>
    </source>
</reference>
<comment type="caution">
    <text evidence="9">The sequence shown here is derived from an EMBL/GenBank/DDBJ whole genome shotgun (WGS) entry which is preliminary data.</text>
</comment>
<keyword evidence="10" id="KW-1185">Reference proteome</keyword>
<evidence type="ECO:0000313" key="9">
    <source>
        <dbReference type="EMBL" id="GGI28279.1"/>
    </source>
</evidence>
<protein>
    <recommendedName>
        <fullName evidence="1">D-glycero-beta-D-manno-heptose 1-phosphate adenylyltransferase</fullName>
        <ecNumber evidence="1">2.7.7.70</ecNumber>
    </recommendedName>
</protein>
<dbReference type="Proteomes" id="UP000645390">
    <property type="component" value="Unassembled WGS sequence"/>
</dbReference>
<keyword evidence="5" id="KW-0067">ATP-binding</keyword>
<evidence type="ECO:0000256" key="1">
    <source>
        <dbReference type="ARBA" id="ARBA00012519"/>
    </source>
</evidence>
<keyword evidence="6" id="KW-0119">Carbohydrate metabolism</keyword>
<sequence length="167" mass="18209">MIDTLELLAKEKVFSFDEIGTKAKVWKSEGQKIVFTNGVFDLLHIGHLSYLMKAASLGTKLIIGVNSDASVKKLKGESRPVNAEYSRLLMLASLFYVSGVVVFSEETPLELIKRVKPNILVKGADYSIAAIVGSNEVLADGGKVQTIEFVDGYSSTKLIARINAKNE</sequence>
<evidence type="ECO:0000256" key="5">
    <source>
        <dbReference type="ARBA" id="ARBA00022840"/>
    </source>
</evidence>
<dbReference type="SUPFAM" id="SSF52374">
    <property type="entry name" value="Nucleotidylyl transferase"/>
    <property type="match status" value="1"/>
</dbReference>
<dbReference type="Pfam" id="PF01467">
    <property type="entry name" value="CTP_transf_like"/>
    <property type="match status" value="1"/>
</dbReference>
<gene>
    <name evidence="9" type="ORF">GCM10008119_31860</name>
</gene>
<evidence type="ECO:0000313" key="10">
    <source>
        <dbReference type="Proteomes" id="UP000645390"/>
    </source>
</evidence>
<dbReference type="NCBIfam" id="TIGR00125">
    <property type="entry name" value="cyt_tran_rel"/>
    <property type="match status" value="1"/>
</dbReference>
<feature type="domain" description="Cytidyltransferase-like" evidence="8">
    <location>
        <begin position="35"/>
        <end position="160"/>
    </location>
</feature>
<comment type="catalytic activity">
    <reaction evidence="7">
        <text>D-glycero-beta-D-manno-heptose 1-phosphate + ATP + H(+) = ADP-D-glycero-beta-D-manno-heptose + diphosphate</text>
        <dbReference type="Rhea" id="RHEA:27465"/>
        <dbReference type="ChEBI" id="CHEBI:15378"/>
        <dbReference type="ChEBI" id="CHEBI:30616"/>
        <dbReference type="ChEBI" id="CHEBI:33019"/>
        <dbReference type="ChEBI" id="CHEBI:59967"/>
        <dbReference type="ChEBI" id="CHEBI:61593"/>
        <dbReference type="EC" id="2.7.7.70"/>
    </reaction>
</comment>
<organism evidence="9 10">
    <name type="scientific">Pedobacter mendelii</name>
    <dbReference type="NCBI Taxonomy" id="1908240"/>
    <lineage>
        <taxon>Bacteria</taxon>
        <taxon>Pseudomonadati</taxon>
        <taxon>Bacteroidota</taxon>
        <taxon>Sphingobacteriia</taxon>
        <taxon>Sphingobacteriales</taxon>
        <taxon>Sphingobacteriaceae</taxon>
        <taxon>Pedobacter</taxon>
    </lineage>
</organism>
<dbReference type="InterPro" id="IPR014729">
    <property type="entry name" value="Rossmann-like_a/b/a_fold"/>
</dbReference>
<evidence type="ECO:0000256" key="6">
    <source>
        <dbReference type="ARBA" id="ARBA00023277"/>
    </source>
</evidence>
<keyword evidence="4" id="KW-0547">Nucleotide-binding</keyword>
<dbReference type="NCBIfam" id="TIGR02199">
    <property type="entry name" value="rfaE_dom_II"/>
    <property type="match status" value="1"/>
</dbReference>
<dbReference type="EMBL" id="BMDJ01000010">
    <property type="protein sequence ID" value="GGI28279.1"/>
    <property type="molecule type" value="Genomic_DNA"/>
</dbReference>
<dbReference type="PANTHER" id="PTHR43793:SF2">
    <property type="entry name" value="BIFUNCTIONAL PROTEIN HLDE"/>
    <property type="match status" value="1"/>
</dbReference>
<dbReference type="RefSeq" id="WP_188416327.1">
    <property type="nucleotide sequence ID" value="NZ_BMDJ01000010.1"/>
</dbReference>
<evidence type="ECO:0000256" key="2">
    <source>
        <dbReference type="ARBA" id="ARBA00022679"/>
    </source>
</evidence>
<dbReference type="InterPro" id="IPR050385">
    <property type="entry name" value="Archaeal_FAD_synthase"/>
</dbReference>
<dbReference type="PANTHER" id="PTHR43793">
    <property type="entry name" value="FAD SYNTHASE"/>
    <property type="match status" value="1"/>
</dbReference>
<evidence type="ECO:0000256" key="7">
    <source>
        <dbReference type="ARBA" id="ARBA00047428"/>
    </source>
</evidence>
<dbReference type="InterPro" id="IPR011914">
    <property type="entry name" value="RfaE_dom_II"/>
</dbReference>
<evidence type="ECO:0000256" key="4">
    <source>
        <dbReference type="ARBA" id="ARBA00022741"/>
    </source>
</evidence>
<keyword evidence="2" id="KW-0808">Transferase</keyword>
<name>A0ABQ2BKG6_9SPHI</name>
<dbReference type="EC" id="2.7.7.70" evidence="1"/>
<dbReference type="InterPro" id="IPR004821">
    <property type="entry name" value="Cyt_trans-like"/>
</dbReference>
<accession>A0ABQ2BKG6</accession>
<keyword evidence="3" id="KW-0548">Nucleotidyltransferase</keyword>
<dbReference type="Gene3D" id="3.40.50.620">
    <property type="entry name" value="HUPs"/>
    <property type="match status" value="1"/>
</dbReference>
<proteinExistence type="predicted"/>
<evidence type="ECO:0000259" key="8">
    <source>
        <dbReference type="Pfam" id="PF01467"/>
    </source>
</evidence>
<evidence type="ECO:0000256" key="3">
    <source>
        <dbReference type="ARBA" id="ARBA00022695"/>
    </source>
</evidence>